<evidence type="ECO:0000313" key="2">
    <source>
        <dbReference type="Proteomes" id="UP001057279"/>
    </source>
</evidence>
<reference evidence="1" key="1">
    <citation type="submission" date="2022-03" db="EMBL/GenBank/DDBJ databases">
        <title>Genomic analyses of argali, domestic sheep and their hybrids provide insights into chromosomal evolution, heterosis and genetic basis of agronomic traits.</title>
        <authorList>
            <person name="Li M."/>
        </authorList>
    </citation>
    <scope>NUCLEOTIDE SEQUENCE</scope>
    <source>
        <strain evidence="1">F1 hybrid</strain>
    </source>
</reference>
<protein>
    <submittedName>
        <fullName evidence="1">Uncharacterized protein</fullName>
    </submittedName>
</protein>
<feature type="non-terminal residue" evidence="1">
    <location>
        <position position="1"/>
    </location>
</feature>
<dbReference type="EMBL" id="CM043051">
    <property type="protein sequence ID" value="KAI4555397.1"/>
    <property type="molecule type" value="Genomic_DNA"/>
</dbReference>
<sequence>LVHCEDPWDLEEQAQQARDMGAKVYCVGVKDYERDQLNDIVERKDQMYGTEEFNSAETFVTSLVKNSCMEAMAGDTHFVCLGVAYEVTFFASGLDRKRKDEIVCRYHLGSGKVFDKKPISMNQGKLICPGHIFDKAGQEVFIDYSLNNGVSFVGEDLKIVSKDCLNDRVGLREPQWTAAWEEETEDAGASWEEEDNNNNTEDHNTYHSQDNNNMEANKAFHHQDNNDMEAHKAFHCQANNNMEAHKAFHSLDNNNNNMAAHKAFHHQDNNNVEAHKAFHSLDNNNKVEAHKAFHCQANNNVEAHKAYHSLDNNNNNMAAHKTFHHQDNNNVEAHNAFHHQDNNSVEAHNAFHHQDNNSVEAHKAFHHQDNNSVEAHKAFHHQDNNSVEAHKAFHHQDNNSVEAHKAIHHQDDDNNNNNNNTEDHNAYHSQDNNNNKKNNNNNKKNNNNNNNTEDHNAYHGHQGATISPKTRKALQSGATDAVSKQGHVLCAQSLQYSALDWRNSHQHLCKDWGNVHCFFSPDEISFHGSSTQHRSKSNKLYDCDGDFNLYFVLDTREIQDGLKRLQNIVPSGAANMQEGLKKANEQIESVYSNNKNASSLIFTLTAGPLLPETLQDAKGEATKARNMKTTIYAMGIKDYKRDQLLQIVQGKRQVYRVDESNIDEGFIRSIVGNSCKQVMGKDTFYACVGDKEPASVSNEKITCQGHIFAKTGQVIVVDYSLDLGKTYSKRFLKVTSKDCLGDIEDKCHLQSVCGMFSDNDKRQSLTPRSEGKLDTLCDFVQRCNQTPLMWCPTRNVAVSTKEKESYCVSAIQNLHSSDPFADAREDSKMSSETSRSV</sequence>
<evidence type="ECO:0000313" key="1">
    <source>
        <dbReference type="EMBL" id="KAI4555397.1"/>
    </source>
</evidence>
<gene>
    <name evidence="1" type="ORF">MJG53_019087</name>
</gene>
<name>A0ACB9U2K2_9CETA</name>
<comment type="caution">
    <text evidence="1">The sequence shown here is derived from an EMBL/GenBank/DDBJ whole genome shotgun (WGS) entry which is preliminary data.</text>
</comment>
<accession>A0ACB9U2K2</accession>
<proteinExistence type="predicted"/>
<dbReference type="Proteomes" id="UP001057279">
    <property type="component" value="Linkage Group LG26"/>
</dbReference>
<keyword evidence="2" id="KW-1185">Reference proteome</keyword>
<organism evidence="1 2">
    <name type="scientific">Ovis ammon polii x Ovis aries</name>
    <dbReference type="NCBI Taxonomy" id="2918886"/>
    <lineage>
        <taxon>Eukaryota</taxon>
        <taxon>Metazoa</taxon>
        <taxon>Chordata</taxon>
        <taxon>Craniata</taxon>
        <taxon>Vertebrata</taxon>
        <taxon>Euteleostomi</taxon>
        <taxon>Mammalia</taxon>
        <taxon>Eutheria</taxon>
        <taxon>Laurasiatheria</taxon>
        <taxon>Artiodactyla</taxon>
        <taxon>Ruminantia</taxon>
        <taxon>Pecora</taxon>
        <taxon>Bovidae</taxon>
        <taxon>Caprinae</taxon>
        <taxon>Ovis</taxon>
    </lineage>
</organism>